<dbReference type="EMBL" id="HACA01004144">
    <property type="protein sequence ID" value="CDW21505.1"/>
    <property type="molecule type" value="Transcribed_RNA"/>
</dbReference>
<sequence>MWDFTGKQERNPCRRILSLKAFTLNSLFMAQDSIFLRSLIFSSNQVDDIN</sequence>
<protein>
    <submittedName>
        <fullName evidence="1">Uncharacterized protein</fullName>
    </submittedName>
</protein>
<dbReference type="AlphaFoldDB" id="A0A0K2T6T3"/>
<organism evidence="1">
    <name type="scientific">Lepeophtheirus salmonis</name>
    <name type="common">Salmon louse</name>
    <name type="synonym">Caligus salmonis</name>
    <dbReference type="NCBI Taxonomy" id="72036"/>
    <lineage>
        <taxon>Eukaryota</taxon>
        <taxon>Metazoa</taxon>
        <taxon>Ecdysozoa</taxon>
        <taxon>Arthropoda</taxon>
        <taxon>Crustacea</taxon>
        <taxon>Multicrustacea</taxon>
        <taxon>Hexanauplia</taxon>
        <taxon>Copepoda</taxon>
        <taxon>Siphonostomatoida</taxon>
        <taxon>Caligidae</taxon>
        <taxon>Lepeophtheirus</taxon>
    </lineage>
</organism>
<proteinExistence type="predicted"/>
<accession>A0A0K2T6T3</accession>
<name>A0A0K2T6T3_LEPSM</name>
<reference evidence="1" key="1">
    <citation type="submission" date="2014-05" db="EMBL/GenBank/DDBJ databases">
        <authorList>
            <person name="Chronopoulou M."/>
        </authorList>
    </citation>
    <scope>NUCLEOTIDE SEQUENCE</scope>
    <source>
        <tissue evidence="1">Whole organism</tissue>
    </source>
</reference>
<evidence type="ECO:0000313" key="1">
    <source>
        <dbReference type="EMBL" id="CDW21505.1"/>
    </source>
</evidence>